<evidence type="ECO:0000256" key="1">
    <source>
        <dbReference type="SAM" id="SignalP"/>
    </source>
</evidence>
<dbReference type="Proteomes" id="UP000549913">
    <property type="component" value="Unassembled WGS sequence"/>
</dbReference>
<feature type="signal peptide" evidence="1">
    <location>
        <begin position="1"/>
        <end position="39"/>
    </location>
</feature>
<dbReference type="InterPro" id="IPR006311">
    <property type="entry name" value="TAT_signal"/>
</dbReference>
<dbReference type="PROSITE" id="PS51318">
    <property type="entry name" value="TAT"/>
    <property type="match status" value="1"/>
</dbReference>
<organism evidence="2 3">
    <name type="scientific">Herbiconiux flava</name>
    <dbReference type="NCBI Taxonomy" id="881268"/>
    <lineage>
        <taxon>Bacteria</taxon>
        <taxon>Bacillati</taxon>
        <taxon>Actinomycetota</taxon>
        <taxon>Actinomycetes</taxon>
        <taxon>Micrococcales</taxon>
        <taxon>Microbacteriaceae</taxon>
        <taxon>Herbiconiux</taxon>
    </lineage>
</organism>
<dbReference type="AlphaFoldDB" id="A0A852SLA5"/>
<comment type="caution">
    <text evidence="2">The sequence shown here is derived from an EMBL/GenBank/DDBJ whole genome shotgun (WGS) entry which is preliminary data.</text>
</comment>
<name>A0A852SLA5_9MICO</name>
<evidence type="ECO:0000313" key="3">
    <source>
        <dbReference type="Proteomes" id="UP000549913"/>
    </source>
</evidence>
<dbReference type="EMBL" id="JACCBM010000001">
    <property type="protein sequence ID" value="NYD69581.1"/>
    <property type="molecule type" value="Genomic_DNA"/>
</dbReference>
<evidence type="ECO:0000313" key="2">
    <source>
        <dbReference type="EMBL" id="NYD69581.1"/>
    </source>
</evidence>
<accession>A0A852SLA5</accession>
<feature type="chain" id="PRO_5032789112" evidence="1">
    <location>
        <begin position="40"/>
        <end position="141"/>
    </location>
</feature>
<keyword evidence="3" id="KW-1185">Reference proteome</keyword>
<protein>
    <submittedName>
        <fullName evidence="2">Uncharacterized protein</fullName>
    </submittedName>
</protein>
<keyword evidence="1" id="KW-0732">Signal</keyword>
<sequence>MTRHEPNPPSPSGPTRRAVLHGAWAAPVVLAAVAAPAAAASTPAPKPALSVYFSGSGDSGFIFVELLGADGKPLQQQFDIEGKPRGTDSWVTVFRQSTRADGTFSSTIPSGITQDYSAVRVSATVPGYPTLISQEQQLPFS</sequence>
<dbReference type="RefSeq" id="WP_179546886.1">
    <property type="nucleotide sequence ID" value="NZ_BSEW01000001.1"/>
</dbReference>
<gene>
    <name evidence="2" type="ORF">BJ984_000739</name>
</gene>
<reference evidence="2 3" key="1">
    <citation type="submission" date="2020-07" db="EMBL/GenBank/DDBJ databases">
        <title>Sequencing the genomes of 1000 actinobacteria strains.</title>
        <authorList>
            <person name="Klenk H.-P."/>
        </authorList>
    </citation>
    <scope>NUCLEOTIDE SEQUENCE [LARGE SCALE GENOMIC DNA]</scope>
    <source>
        <strain evidence="2 3">DSM 26474</strain>
    </source>
</reference>
<proteinExistence type="predicted"/>